<accession>M5EXE2</accession>
<evidence type="ECO:0000256" key="4">
    <source>
        <dbReference type="PROSITE-ProRule" id="PRU00742"/>
    </source>
</evidence>
<dbReference type="Gene3D" id="3.40.800.10">
    <property type="entry name" value="Ureohydrolase domain"/>
    <property type="match status" value="1"/>
</dbReference>
<dbReference type="EMBL" id="CAUM01000148">
    <property type="protein sequence ID" value="CCV08660.1"/>
    <property type="molecule type" value="Genomic_DNA"/>
</dbReference>
<dbReference type="GO" id="GO:0030145">
    <property type="term" value="F:manganese ion binding"/>
    <property type="evidence" value="ECO:0007669"/>
    <property type="project" value="TreeGrafter"/>
</dbReference>
<comment type="similarity">
    <text evidence="4">Belongs to the arginase family.</text>
</comment>
<sequence length="329" mass="34819">MTGLAFAVYGELGNSGPFSMRETCIVRAPSNLGLRPLRPGHVPGTWRAPQALTEAGLIEMLSPAKLVDLDRPAYSTEPQLGTRLRNGNAIRSFNLELAEIVASALGRGELPLVVGGDCAILLGALAAARRSGPLALIHVDGHSDFRHPGNYDINASLGSAAGMDLALATGRGEPLLTDWPDIAGPLVADEQVIQIGERENRNPDFAWPDINSTAMTLIDVFAARELGAAKVLKKTRATLARTGWPYWVHFDVDALDQTVMPAVDSPGSPGINPDDLVVVLAALVADPRCAGMDITIFDPDLDPTGELAVLLVSLLGRVFQLRATGISVT</sequence>
<dbReference type="STRING" id="1297569.MESS2_780007"/>
<comment type="caution">
    <text evidence="5">The sequence shown here is derived from an EMBL/GenBank/DDBJ whole genome shotgun (WGS) entry which is preliminary data.</text>
</comment>
<name>M5EXE2_9HYPH</name>
<reference evidence="5 6" key="1">
    <citation type="submission" date="2013-02" db="EMBL/GenBank/DDBJ databases">
        <authorList>
            <person name="Genoscope - CEA"/>
        </authorList>
    </citation>
    <scope>NUCLEOTIDE SEQUENCE [LARGE SCALE GENOMIC DNA]</scope>
    <source>
        <strain evidence="5 6">STM 2683</strain>
    </source>
</reference>
<keyword evidence="3" id="KW-0464">Manganese</keyword>
<dbReference type="GO" id="GO:0004053">
    <property type="term" value="F:arginase activity"/>
    <property type="evidence" value="ECO:0007669"/>
    <property type="project" value="TreeGrafter"/>
</dbReference>
<evidence type="ECO:0000256" key="3">
    <source>
        <dbReference type="ARBA" id="ARBA00023211"/>
    </source>
</evidence>
<dbReference type="InterPro" id="IPR006035">
    <property type="entry name" value="Ureohydrolase"/>
</dbReference>
<keyword evidence="1" id="KW-0479">Metal-binding</keyword>
<proteinExistence type="inferred from homology"/>
<evidence type="ECO:0000313" key="5">
    <source>
        <dbReference type="EMBL" id="CCV08660.1"/>
    </source>
</evidence>
<protein>
    <recommendedName>
        <fullName evidence="7">Arginase/agmatinase/formiminoglutamase</fullName>
    </recommendedName>
</protein>
<dbReference type="PANTHER" id="PTHR43782">
    <property type="entry name" value="ARGINASE"/>
    <property type="match status" value="1"/>
</dbReference>
<gene>
    <name evidence="5" type="ORF">MESS2_780007</name>
</gene>
<organism evidence="5 6">
    <name type="scientific">Mesorhizobium metallidurans STM 2683</name>
    <dbReference type="NCBI Taxonomy" id="1297569"/>
    <lineage>
        <taxon>Bacteria</taxon>
        <taxon>Pseudomonadati</taxon>
        <taxon>Pseudomonadota</taxon>
        <taxon>Alphaproteobacteria</taxon>
        <taxon>Hyphomicrobiales</taxon>
        <taxon>Phyllobacteriaceae</taxon>
        <taxon>Mesorhizobium</taxon>
    </lineage>
</organism>
<evidence type="ECO:0000256" key="1">
    <source>
        <dbReference type="ARBA" id="ARBA00022723"/>
    </source>
</evidence>
<dbReference type="PANTHER" id="PTHR43782:SF3">
    <property type="entry name" value="ARGINASE"/>
    <property type="match status" value="1"/>
</dbReference>
<keyword evidence="6" id="KW-1185">Reference proteome</keyword>
<dbReference type="SUPFAM" id="SSF52768">
    <property type="entry name" value="Arginase/deacetylase"/>
    <property type="match status" value="1"/>
</dbReference>
<dbReference type="Proteomes" id="UP000012062">
    <property type="component" value="Unassembled WGS sequence"/>
</dbReference>
<evidence type="ECO:0000313" key="6">
    <source>
        <dbReference type="Proteomes" id="UP000012062"/>
    </source>
</evidence>
<dbReference type="AlphaFoldDB" id="M5EXE2"/>
<evidence type="ECO:0000256" key="2">
    <source>
        <dbReference type="ARBA" id="ARBA00022801"/>
    </source>
</evidence>
<dbReference type="Pfam" id="PF00491">
    <property type="entry name" value="Arginase"/>
    <property type="match status" value="1"/>
</dbReference>
<dbReference type="InterPro" id="IPR023696">
    <property type="entry name" value="Ureohydrolase_dom_sf"/>
</dbReference>
<dbReference type="eggNOG" id="COG0010">
    <property type="taxonomic scope" value="Bacteria"/>
</dbReference>
<dbReference type="GO" id="GO:0005737">
    <property type="term" value="C:cytoplasm"/>
    <property type="evidence" value="ECO:0007669"/>
    <property type="project" value="TreeGrafter"/>
</dbReference>
<dbReference type="PROSITE" id="PS51409">
    <property type="entry name" value="ARGINASE_2"/>
    <property type="match status" value="1"/>
</dbReference>
<evidence type="ECO:0008006" key="7">
    <source>
        <dbReference type="Google" id="ProtNLM"/>
    </source>
</evidence>
<keyword evidence="2" id="KW-0378">Hydrolase</keyword>